<dbReference type="PANTHER" id="PTHR11926:SF870">
    <property type="entry name" value="UDP-GLYCOSYLTRANSFERASE 75B1"/>
    <property type="match status" value="1"/>
</dbReference>
<dbReference type="FunFam" id="3.40.50.2000:FF:000019">
    <property type="entry name" value="Glycosyltransferase"/>
    <property type="match status" value="1"/>
</dbReference>
<dbReference type="GO" id="GO:0102816">
    <property type="term" value="F:UDP-D-glucose:delphinidin 3-O-glucosyl-5-O-caffeoylglucoside -O-beta-D-glucosyltransferase activity"/>
    <property type="evidence" value="ECO:0007669"/>
    <property type="project" value="UniProtKB-EC"/>
</dbReference>
<evidence type="ECO:0000256" key="2">
    <source>
        <dbReference type="ARBA" id="ARBA00009995"/>
    </source>
</evidence>
<dbReference type="EMBL" id="JACGWL010000667">
    <property type="protein sequence ID" value="KAK4382609.1"/>
    <property type="molecule type" value="Genomic_DNA"/>
</dbReference>
<evidence type="ECO:0000256" key="5">
    <source>
        <dbReference type="ARBA" id="ARBA00022729"/>
    </source>
</evidence>
<dbReference type="GO" id="GO:0080043">
    <property type="term" value="F:quercetin 3-O-glucosyltransferase activity"/>
    <property type="evidence" value="ECO:0007669"/>
    <property type="project" value="TreeGrafter"/>
</dbReference>
<dbReference type="EC" id="2.4.1.-" evidence="9"/>
<evidence type="ECO:0000256" key="3">
    <source>
        <dbReference type="ARBA" id="ARBA00022676"/>
    </source>
</evidence>
<evidence type="ECO:0000313" key="10">
    <source>
        <dbReference type="EMBL" id="KAK4382609.1"/>
    </source>
</evidence>
<proteinExistence type="inferred from homology"/>
<evidence type="ECO:0000313" key="11">
    <source>
        <dbReference type="Proteomes" id="UP001289374"/>
    </source>
</evidence>
<dbReference type="PROSITE" id="PS00375">
    <property type="entry name" value="UDPGT"/>
    <property type="match status" value="1"/>
</dbReference>
<dbReference type="InterPro" id="IPR035595">
    <property type="entry name" value="UDP_glycos_trans_CS"/>
</dbReference>
<dbReference type="Proteomes" id="UP001289374">
    <property type="component" value="Unassembled WGS sequence"/>
</dbReference>
<dbReference type="SUPFAM" id="SSF53756">
    <property type="entry name" value="UDP-Glycosyltransferase/glycogen phosphorylase"/>
    <property type="match status" value="1"/>
</dbReference>
<keyword evidence="4 8" id="KW-0808">Transferase</keyword>
<dbReference type="Pfam" id="PF00201">
    <property type="entry name" value="UDPGT"/>
    <property type="match status" value="1"/>
</dbReference>
<name>A0AAE1T6U6_9LAMI</name>
<evidence type="ECO:0000256" key="7">
    <source>
        <dbReference type="ARBA" id="ARBA00056922"/>
    </source>
</evidence>
<keyword evidence="11" id="KW-1185">Reference proteome</keyword>
<comment type="catalytic activity">
    <reaction evidence="6">
        <text>an anthocyanidin 3-O-beta-D-glucoside + UDP-alpha-D-glucose = an anthocyanidin 3,5-di-O-beta-D-glucoside + UDP + 2 H(+)</text>
        <dbReference type="Rhea" id="RHEA:35423"/>
        <dbReference type="ChEBI" id="CHEBI:15378"/>
        <dbReference type="ChEBI" id="CHEBI:16307"/>
        <dbReference type="ChEBI" id="CHEBI:57503"/>
        <dbReference type="ChEBI" id="CHEBI:58223"/>
        <dbReference type="ChEBI" id="CHEBI:58885"/>
        <dbReference type="EC" id="2.4.1.298"/>
    </reaction>
</comment>
<dbReference type="GO" id="GO:0080044">
    <property type="term" value="F:quercetin 7-O-glucosyltransferase activity"/>
    <property type="evidence" value="ECO:0007669"/>
    <property type="project" value="TreeGrafter"/>
</dbReference>
<dbReference type="PANTHER" id="PTHR11926">
    <property type="entry name" value="GLUCOSYL/GLUCURONOSYL TRANSFERASES"/>
    <property type="match status" value="1"/>
</dbReference>
<keyword evidence="5" id="KW-0732">Signal</keyword>
<evidence type="ECO:0000256" key="4">
    <source>
        <dbReference type="ARBA" id="ARBA00022679"/>
    </source>
</evidence>
<comment type="pathway">
    <text evidence="1">Pigment biosynthesis; anthocyanin biosynthesis.</text>
</comment>
<evidence type="ECO:0000256" key="6">
    <source>
        <dbReference type="ARBA" id="ARBA00050360"/>
    </source>
</evidence>
<protein>
    <recommendedName>
        <fullName evidence="9">Glycosyltransferase</fullName>
        <ecNumber evidence="9">2.4.1.-</ecNumber>
    </recommendedName>
</protein>
<comment type="similarity">
    <text evidence="2 8">Belongs to the UDP-glycosyltransferase family.</text>
</comment>
<gene>
    <name evidence="10" type="ORF">Sango_2855600</name>
</gene>
<accession>A0AAE1T6U6</accession>
<keyword evidence="3 8" id="KW-0328">Glycosyltransferase</keyword>
<dbReference type="InterPro" id="IPR002213">
    <property type="entry name" value="UDP_glucos_trans"/>
</dbReference>
<sequence>MVHVLLVTFPGQGHINPSLQFAKRLAKLGVKVTFLTNLSAIRRMTTTSSTVDGLIDFVSFTDGYDNGWSTHDAQNFMSALRNHGSKAVEDAIRAQREEGHPFTRVIYTLLVPWAGQVASHLQIPVSLLWIQPATVSGVYFYYFNKYFDSLRSNDQVIKLPALPVFEPSDLPSFLFPSNTNVYDFVLPNFIENFEILDREDSPIILVNTVQALEPEPLSVIDKYKLMAIGPLIPSAYLDGKDPSDTSFGGDLIQKSVDYVQWLDSKEKSSVIYVAFGSYSEISKPQTEEIAKGLIKSGRPFLWVIRGVENSGKLEEILSCGKDLEKQGKIVPWCTQVEVLSHPSVGCFLTHCGWNSSLESLVSGVPVVSFPQWSDQTTNAKLIQDFWRTGVSVRKPEDGGVVKGDEIERCLEIVMDGGERAEEMRRQARKWRDLAKEATKEGGTSFVNLKTFADQVLGADTMRN</sequence>
<evidence type="ECO:0000256" key="9">
    <source>
        <dbReference type="RuleBase" id="RU362057"/>
    </source>
</evidence>
<evidence type="ECO:0000256" key="1">
    <source>
        <dbReference type="ARBA" id="ARBA00004935"/>
    </source>
</evidence>
<comment type="function">
    <text evidence="7">Catalyzes the glucosylation at the O-5 position of anthocyanidin 3-glucosides to form anthocyanidin 3,5-di-O-glucosides using UDP-glucose as sugar donor. Anthocyanidin 3,5-di-O-glucosides are molecules that are responsible for pigmentation. Also acts on anthocyanidin 3-O-(6-O-malonylglucoside). Much less active with hydroxycinnamoylglucose derivatives. No activity in the absence of the 3-O-glucoside group.</text>
</comment>
<comment type="caution">
    <text evidence="10">The sequence shown here is derived from an EMBL/GenBank/DDBJ whole genome shotgun (WGS) entry which is preliminary data.</text>
</comment>
<organism evidence="10 11">
    <name type="scientific">Sesamum angolense</name>
    <dbReference type="NCBI Taxonomy" id="2727404"/>
    <lineage>
        <taxon>Eukaryota</taxon>
        <taxon>Viridiplantae</taxon>
        <taxon>Streptophyta</taxon>
        <taxon>Embryophyta</taxon>
        <taxon>Tracheophyta</taxon>
        <taxon>Spermatophyta</taxon>
        <taxon>Magnoliopsida</taxon>
        <taxon>eudicotyledons</taxon>
        <taxon>Gunneridae</taxon>
        <taxon>Pentapetalae</taxon>
        <taxon>asterids</taxon>
        <taxon>lamiids</taxon>
        <taxon>Lamiales</taxon>
        <taxon>Pedaliaceae</taxon>
        <taxon>Sesamum</taxon>
    </lineage>
</organism>
<dbReference type="AlphaFoldDB" id="A0AAE1T6U6"/>
<evidence type="ECO:0000256" key="8">
    <source>
        <dbReference type="RuleBase" id="RU003718"/>
    </source>
</evidence>
<dbReference type="Gene3D" id="3.40.50.2000">
    <property type="entry name" value="Glycogen Phosphorylase B"/>
    <property type="match status" value="2"/>
</dbReference>
<dbReference type="CDD" id="cd03784">
    <property type="entry name" value="GT1_Gtf-like"/>
    <property type="match status" value="1"/>
</dbReference>
<reference evidence="10" key="2">
    <citation type="journal article" date="2024" name="Plant">
        <title>Genomic evolution and insights into agronomic trait innovations of Sesamum species.</title>
        <authorList>
            <person name="Miao H."/>
            <person name="Wang L."/>
            <person name="Qu L."/>
            <person name="Liu H."/>
            <person name="Sun Y."/>
            <person name="Le M."/>
            <person name="Wang Q."/>
            <person name="Wei S."/>
            <person name="Zheng Y."/>
            <person name="Lin W."/>
            <person name="Duan Y."/>
            <person name="Cao H."/>
            <person name="Xiong S."/>
            <person name="Wang X."/>
            <person name="Wei L."/>
            <person name="Li C."/>
            <person name="Ma Q."/>
            <person name="Ju M."/>
            <person name="Zhao R."/>
            <person name="Li G."/>
            <person name="Mu C."/>
            <person name="Tian Q."/>
            <person name="Mei H."/>
            <person name="Zhang T."/>
            <person name="Gao T."/>
            <person name="Zhang H."/>
        </authorList>
    </citation>
    <scope>NUCLEOTIDE SEQUENCE</scope>
    <source>
        <strain evidence="10">K16</strain>
    </source>
</reference>
<reference evidence="10" key="1">
    <citation type="submission" date="2020-06" db="EMBL/GenBank/DDBJ databases">
        <authorList>
            <person name="Li T."/>
            <person name="Hu X."/>
            <person name="Zhang T."/>
            <person name="Song X."/>
            <person name="Zhang H."/>
            <person name="Dai N."/>
            <person name="Sheng W."/>
            <person name="Hou X."/>
            <person name="Wei L."/>
        </authorList>
    </citation>
    <scope>NUCLEOTIDE SEQUENCE</scope>
    <source>
        <strain evidence="10">K16</strain>
        <tissue evidence="10">Leaf</tissue>
    </source>
</reference>